<evidence type="ECO:0000256" key="1">
    <source>
        <dbReference type="ARBA" id="ARBA00023239"/>
    </source>
</evidence>
<dbReference type="InterPro" id="IPR013114">
    <property type="entry name" value="FabA_FabZ"/>
</dbReference>
<comment type="caution">
    <text evidence="2">The sequence shown here is derived from an EMBL/GenBank/DDBJ whole genome shotgun (WGS) entry which is preliminary data.</text>
</comment>
<sequence>MRLEYFMMVDRVRSFDGDAIAVESTVPEASPVFEGHFPGHPLVPGVLLVETMAQASGWLLLARNGLSAMPFLSSVKEAKFRSFVGPGAKLEVTARIVHDGSGYAVTAARIESGGKRLCDAEIMLRIMPFPAPELAQAMHERAASIGLDAALAATRSSLQEAPR</sequence>
<dbReference type="Proteomes" id="UP000054844">
    <property type="component" value="Unassembled WGS sequence"/>
</dbReference>
<evidence type="ECO:0000313" key="2">
    <source>
        <dbReference type="EMBL" id="ONH84747.1"/>
    </source>
</evidence>
<keyword evidence="1" id="KW-0456">Lyase</keyword>
<organism evidence="2 3">
    <name type="scientific">Roseomonas mucosa</name>
    <dbReference type="NCBI Taxonomy" id="207340"/>
    <lineage>
        <taxon>Bacteria</taxon>
        <taxon>Pseudomonadati</taxon>
        <taxon>Pseudomonadota</taxon>
        <taxon>Alphaproteobacteria</taxon>
        <taxon>Acetobacterales</taxon>
        <taxon>Roseomonadaceae</taxon>
        <taxon>Roseomonas</taxon>
    </lineage>
</organism>
<dbReference type="Gene3D" id="3.10.129.10">
    <property type="entry name" value="Hotdog Thioesterase"/>
    <property type="match status" value="1"/>
</dbReference>
<keyword evidence="3" id="KW-1185">Reference proteome</keyword>
<protein>
    <submittedName>
        <fullName evidence="2">Beta-hydroxyacyl-ACP dehydratase</fullName>
    </submittedName>
</protein>
<dbReference type="AlphaFoldDB" id="A0A1S8DAC2"/>
<dbReference type="GO" id="GO:0016829">
    <property type="term" value="F:lyase activity"/>
    <property type="evidence" value="ECO:0007669"/>
    <property type="project" value="UniProtKB-KW"/>
</dbReference>
<dbReference type="PANTHER" id="PTHR30272:SF1">
    <property type="entry name" value="3-HYDROXYACYL-[ACYL-CARRIER-PROTEIN] DEHYDRATASE"/>
    <property type="match status" value="1"/>
</dbReference>
<proteinExistence type="predicted"/>
<reference evidence="2" key="1">
    <citation type="submission" date="2016-12" db="EMBL/GenBank/DDBJ databases">
        <title>Draft genome sequence of Roseomonas mucosa strain AU37, isolated from a peripheral intravenous catheter.</title>
        <authorList>
            <person name="Choudhury M.A."/>
            <person name="Sidjabat H.E."/>
            <person name="Wailan A.M."/>
            <person name="Zhang L."/>
            <person name="Marsh N.M."/>
            <person name="Rickard C.M."/>
            <person name="Davies M."/>
            <person name="Mcmillan D.J."/>
        </authorList>
    </citation>
    <scope>NUCLEOTIDE SEQUENCE [LARGE SCALE GENOMIC DNA]</scope>
    <source>
        <strain evidence="2">AU37</strain>
    </source>
</reference>
<dbReference type="Pfam" id="PF07977">
    <property type="entry name" value="FabA"/>
    <property type="match status" value="1"/>
</dbReference>
<gene>
    <name evidence="2" type="ORF">APZ41_003140</name>
</gene>
<dbReference type="EMBL" id="LLWF02000004">
    <property type="protein sequence ID" value="ONH84747.1"/>
    <property type="molecule type" value="Genomic_DNA"/>
</dbReference>
<dbReference type="CDD" id="cd01288">
    <property type="entry name" value="FabZ"/>
    <property type="match status" value="1"/>
</dbReference>
<name>A0A1S8DAC2_9PROT</name>
<dbReference type="SUPFAM" id="SSF54637">
    <property type="entry name" value="Thioesterase/thiol ester dehydrase-isomerase"/>
    <property type="match status" value="1"/>
</dbReference>
<dbReference type="InterPro" id="IPR029069">
    <property type="entry name" value="HotDog_dom_sf"/>
</dbReference>
<dbReference type="STRING" id="207340.APZ41_003140"/>
<dbReference type="RefSeq" id="WP_058390374.1">
    <property type="nucleotide sequence ID" value="NZ_CP034924.1"/>
</dbReference>
<dbReference type="PANTHER" id="PTHR30272">
    <property type="entry name" value="3-HYDROXYACYL-[ACYL-CARRIER-PROTEIN] DEHYDRATASE"/>
    <property type="match status" value="1"/>
</dbReference>
<dbReference type="OrthoDB" id="9812462at2"/>
<evidence type="ECO:0000313" key="3">
    <source>
        <dbReference type="Proteomes" id="UP000054844"/>
    </source>
</evidence>
<accession>A0A1S8DAC2</accession>